<evidence type="ECO:0000313" key="2">
    <source>
        <dbReference type="EMBL" id="QQK77246.1"/>
    </source>
</evidence>
<reference evidence="2 3" key="1">
    <citation type="submission" date="2020-06" db="EMBL/GenBank/DDBJ databases">
        <title>Genomic analysis of Salicibibacter sp. NKC5-3.</title>
        <authorList>
            <person name="Oh Y.J."/>
        </authorList>
    </citation>
    <scope>NUCLEOTIDE SEQUENCE [LARGE SCALE GENOMIC DNA]</scope>
    <source>
        <strain evidence="2 3">NKC5-3</strain>
    </source>
</reference>
<dbReference type="AlphaFoldDB" id="A0A7T6Z6F5"/>
<keyword evidence="3" id="KW-1185">Reference proteome</keyword>
<protein>
    <submittedName>
        <fullName evidence="2">Type II toxin-antitoxin system RelE/ParE family toxin</fullName>
    </submittedName>
</protein>
<dbReference type="InterPro" id="IPR007712">
    <property type="entry name" value="RelE/ParE_toxin"/>
</dbReference>
<keyword evidence="1" id="KW-1277">Toxin-antitoxin system</keyword>
<evidence type="ECO:0000313" key="3">
    <source>
        <dbReference type="Proteomes" id="UP000595823"/>
    </source>
</evidence>
<dbReference type="EMBL" id="CP054705">
    <property type="protein sequence ID" value="QQK77246.1"/>
    <property type="molecule type" value="Genomic_DNA"/>
</dbReference>
<evidence type="ECO:0000256" key="1">
    <source>
        <dbReference type="ARBA" id="ARBA00022649"/>
    </source>
</evidence>
<dbReference type="SUPFAM" id="SSF143011">
    <property type="entry name" value="RelE-like"/>
    <property type="match status" value="1"/>
</dbReference>
<proteinExistence type="predicted"/>
<sequence length="89" mass="10655">MELHFTKPFIKKYKKLDSQSQKIIKKALRTMENDYSHPSLRLRKMKGYRNPDIWEASANMDLRITFEIQKPDTIILRNCGHHDRTLNNP</sequence>
<accession>A0A7T6Z6F5</accession>
<dbReference type="Gene3D" id="3.30.2310.20">
    <property type="entry name" value="RelE-like"/>
    <property type="match status" value="1"/>
</dbReference>
<dbReference type="Pfam" id="PF05016">
    <property type="entry name" value="ParE_toxin"/>
    <property type="match status" value="1"/>
</dbReference>
<dbReference type="KEGG" id="scia:HUG15_17810"/>
<organism evidence="2 3">
    <name type="scientific">Salicibibacter cibarius</name>
    <dbReference type="NCBI Taxonomy" id="2743000"/>
    <lineage>
        <taxon>Bacteria</taxon>
        <taxon>Bacillati</taxon>
        <taxon>Bacillota</taxon>
        <taxon>Bacilli</taxon>
        <taxon>Bacillales</taxon>
        <taxon>Bacillaceae</taxon>
        <taxon>Salicibibacter</taxon>
    </lineage>
</organism>
<dbReference type="InterPro" id="IPR035093">
    <property type="entry name" value="RelE/ParE_toxin_dom_sf"/>
</dbReference>
<dbReference type="RefSeq" id="WP_200124369.1">
    <property type="nucleotide sequence ID" value="NZ_CP054705.1"/>
</dbReference>
<name>A0A7T6Z6F5_9BACI</name>
<gene>
    <name evidence="2" type="ORF">HUG15_17810</name>
</gene>
<dbReference type="Proteomes" id="UP000595823">
    <property type="component" value="Chromosome"/>
</dbReference>